<feature type="compositionally biased region" description="Polar residues" evidence="1">
    <location>
        <begin position="115"/>
        <end position="126"/>
    </location>
</feature>
<feature type="compositionally biased region" description="Low complexity" evidence="1">
    <location>
        <begin position="92"/>
        <end position="114"/>
    </location>
</feature>
<evidence type="ECO:0000313" key="3">
    <source>
        <dbReference type="EMBL" id="KAF4613151.1"/>
    </source>
</evidence>
<keyword evidence="4" id="KW-1185">Reference proteome</keyword>
<name>A0A8H4VJF8_9AGAR</name>
<keyword evidence="2" id="KW-0732">Signal</keyword>
<accession>A0A8H4VJF8</accession>
<proteinExistence type="predicted"/>
<feature type="signal peptide" evidence="2">
    <location>
        <begin position="1"/>
        <end position="25"/>
    </location>
</feature>
<evidence type="ECO:0000256" key="2">
    <source>
        <dbReference type="SAM" id="SignalP"/>
    </source>
</evidence>
<dbReference type="Proteomes" id="UP000521872">
    <property type="component" value="Unassembled WGS sequence"/>
</dbReference>
<evidence type="ECO:0000256" key="1">
    <source>
        <dbReference type="SAM" id="MobiDB-lite"/>
    </source>
</evidence>
<feature type="chain" id="PRO_5034318539" evidence="2">
    <location>
        <begin position="26"/>
        <end position="155"/>
    </location>
</feature>
<protein>
    <submittedName>
        <fullName evidence="3">Uncharacterized protein</fullName>
    </submittedName>
</protein>
<evidence type="ECO:0000313" key="4">
    <source>
        <dbReference type="Proteomes" id="UP000521872"/>
    </source>
</evidence>
<gene>
    <name evidence="3" type="ORF">D9613_011167</name>
</gene>
<feature type="region of interest" description="Disordered" evidence="1">
    <location>
        <begin position="92"/>
        <end position="132"/>
    </location>
</feature>
<organism evidence="3 4">
    <name type="scientific">Agrocybe pediades</name>
    <dbReference type="NCBI Taxonomy" id="84607"/>
    <lineage>
        <taxon>Eukaryota</taxon>
        <taxon>Fungi</taxon>
        <taxon>Dikarya</taxon>
        <taxon>Basidiomycota</taxon>
        <taxon>Agaricomycotina</taxon>
        <taxon>Agaricomycetes</taxon>
        <taxon>Agaricomycetidae</taxon>
        <taxon>Agaricales</taxon>
        <taxon>Agaricineae</taxon>
        <taxon>Strophariaceae</taxon>
        <taxon>Agrocybe</taxon>
    </lineage>
</organism>
<sequence>MLATRRVSKLSRRTLMFLKSTLLLSLPMLPSAPTAMNTNQNHRSFIRFESISLKDAAQPQFPALAFSHKFSLSGMTGTFSDEVKAQIADKSAAAPLTSSASSKASSTAASSTSSNKPTGSQSSAAANKTEESSGVSVRAGWAGAVLAAVVGASLF</sequence>
<reference evidence="3 4" key="1">
    <citation type="submission" date="2019-12" db="EMBL/GenBank/DDBJ databases">
        <authorList>
            <person name="Floudas D."/>
            <person name="Bentzer J."/>
            <person name="Ahren D."/>
            <person name="Johansson T."/>
            <person name="Persson P."/>
            <person name="Tunlid A."/>
        </authorList>
    </citation>
    <scope>NUCLEOTIDE SEQUENCE [LARGE SCALE GENOMIC DNA]</scope>
    <source>
        <strain evidence="3 4">CBS 102.39</strain>
    </source>
</reference>
<dbReference type="AlphaFoldDB" id="A0A8H4VJF8"/>
<dbReference type="EMBL" id="JAACJL010000046">
    <property type="protein sequence ID" value="KAF4613151.1"/>
    <property type="molecule type" value="Genomic_DNA"/>
</dbReference>
<comment type="caution">
    <text evidence="3">The sequence shown here is derived from an EMBL/GenBank/DDBJ whole genome shotgun (WGS) entry which is preliminary data.</text>
</comment>